<dbReference type="RefSeq" id="WP_207970335.1">
    <property type="nucleotide sequence ID" value="NZ_JAGBKN010000044.1"/>
</dbReference>
<reference evidence="1 2" key="1">
    <citation type="submission" date="2021-03" db="EMBL/GenBank/DDBJ databases">
        <authorList>
            <person name="Shang D.-D."/>
            <person name="Du Z.-J."/>
            <person name="Chen G.-J."/>
        </authorList>
    </citation>
    <scope>NUCLEOTIDE SEQUENCE [LARGE SCALE GENOMIC DNA]</scope>
    <source>
        <strain evidence="1 2">F2608</strain>
    </source>
</reference>
<dbReference type="Proteomes" id="UP000664161">
    <property type="component" value="Unassembled WGS sequence"/>
</dbReference>
<gene>
    <name evidence="1" type="ORF">J3491_11690</name>
</gene>
<evidence type="ECO:0000313" key="1">
    <source>
        <dbReference type="EMBL" id="MBO1517989.1"/>
    </source>
</evidence>
<dbReference type="InterPro" id="IPR010982">
    <property type="entry name" value="Lambda_DNA-bd_dom_sf"/>
</dbReference>
<dbReference type="AlphaFoldDB" id="A0AAW4IRH6"/>
<organism evidence="1 2">
    <name type="scientific">Psychrobacter halodurans</name>
    <dbReference type="NCBI Taxonomy" id="2818439"/>
    <lineage>
        <taxon>Bacteria</taxon>
        <taxon>Pseudomonadati</taxon>
        <taxon>Pseudomonadota</taxon>
        <taxon>Gammaproteobacteria</taxon>
        <taxon>Moraxellales</taxon>
        <taxon>Moraxellaceae</taxon>
        <taxon>Psychrobacter</taxon>
    </lineage>
</organism>
<dbReference type="EMBL" id="JAGBKN010000044">
    <property type="protein sequence ID" value="MBO1517989.1"/>
    <property type="molecule type" value="Genomic_DNA"/>
</dbReference>
<evidence type="ECO:0008006" key="3">
    <source>
        <dbReference type="Google" id="ProtNLM"/>
    </source>
</evidence>
<keyword evidence="2" id="KW-1185">Reference proteome</keyword>
<dbReference type="GO" id="GO:0003677">
    <property type="term" value="F:DNA binding"/>
    <property type="evidence" value="ECO:0007669"/>
    <property type="project" value="InterPro"/>
</dbReference>
<sequence>MNSLSDRHLAHSRSIQADILQKVAIHKRCYLAQSLNVDPTTIGRWMDSSQAGSRLEQFATLLAICELRVVPIQMQCYDHHKIDILFQLAKDSFERFESVDAFLMMPEVEKGGCHE</sequence>
<accession>A0AAW4IRH6</accession>
<evidence type="ECO:0000313" key="2">
    <source>
        <dbReference type="Proteomes" id="UP000664161"/>
    </source>
</evidence>
<name>A0AAW4IRH6_9GAMM</name>
<comment type="caution">
    <text evidence="1">The sequence shown here is derived from an EMBL/GenBank/DDBJ whole genome shotgun (WGS) entry which is preliminary data.</text>
</comment>
<dbReference type="Gene3D" id="1.10.260.40">
    <property type="entry name" value="lambda repressor-like DNA-binding domains"/>
    <property type="match status" value="1"/>
</dbReference>
<proteinExistence type="predicted"/>
<protein>
    <recommendedName>
        <fullName evidence="3">Transcriptional regulator</fullName>
    </recommendedName>
</protein>
<dbReference type="SUPFAM" id="SSF47413">
    <property type="entry name" value="lambda repressor-like DNA-binding domains"/>
    <property type="match status" value="1"/>
</dbReference>